<accession>A0A2P2PTR5</accession>
<proteinExistence type="predicted"/>
<sequence length="28" mass="3189">MAEKCYYQSMTSTTKLITKYIIGSTGRL</sequence>
<evidence type="ECO:0000313" key="1">
    <source>
        <dbReference type="EMBL" id="MBX58117.1"/>
    </source>
</evidence>
<name>A0A2P2PTR5_RHIMU</name>
<protein>
    <submittedName>
        <fullName evidence="1">Uncharacterized protein</fullName>
    </submittedName>
</protein>
<reference evidence="1" key="1">
    <citation type="submission" date="2018-02" db="EMBL/GenBank/DDBJ databases">
        <title>Rhizophora mucronata_Transcriptome.</title>
        <authorList>
            <person name="Meera S.P."/>
            <person name="Sreeshan A."/>
            <person name="Augustine A."/>
        </authorList>
    </citation>
    <scope>NUCLEOTIDE SEQUENCE</scope>
    <source>
        <tissue evidence="1">Leaf</tissue>
    </source>
</reference>
<dbReference type="EMBL" id="GGEC01077633">
    <property type="protein sequence ID" value="MBX58117.1"/>
    <property type="molecule type" value="Transcribed_RNA"/>
</dbReference>
<dbReference type="AlphaFoldDB" id="A0A2P2PTR5"/>
<organism evidence="1">
    <name type="scientific">Rhizophora mucronata</name>
    <name type="common">Asiatic mangrove</name>
    <dbReference type="NCBI Taxonomy" id="61149"/>
    <lineage>
        <taxon>Eukaryota</taxon>
        <taxon>Viridiplantae</taxon>
        <taxon>Streptophyta</taxon>
        <taxon>Embryophyta</taxon>
        <taxon>Tracheophyta</taxon>
        <taxon>Spermatophyta</taxon>
        <taxon>Magnoliopsida</taxon>
        <taxon>eudicotyledons</taxon>
        <taxon>Gunneridae</taxon>
        <taxon>Pentapetalae</taxon>
        <taxon>rosids</taxon>
        <taxon>fabids</taxon>
        <taxon>Malpighiales</taxon>
        <taxon>Rhizophoraceae</taxon>
        <taxon>Rhizophora</taxon>
    </lineage>
</organism>